<organism evidence="3 4">
    <name type="scientific">Bacillus cereus</name>
    <dbReference type="NCBI Taxonomy" id="1396"/>
    <lineage>
        <taxon>Bacteria</taxon>
        <taxon>Bacillati</taxon>
        <taxon>Bacillota</taxon>
        <taxon>Bacilli</taxon>
        <taxon>Bacillales</taxon>
        <taxon>Bacillaceae</taxon>
        <taxon>Bacillus</taxon>
        <taxon>Bacillus cereus group</taxon>
    </lineage>
</organism>
<sequence length="115" mass="12955">MENAIGKRVKEIRAELKMSQSQFAESIGVSKSLISLIELGRKNPSVETIDKIAKKGNVSVDFIMGRIDTRSSSRNETSKVKIELNTAVDRIEKLTEDQQRFIIKMLNGMVDNIED</sequence>
<dbReference type="Pfam" id="PF01381">
    <property type="entry name" value="HTH_3"/>
    <property type="match status" value="1"/>
</dbReference>
<dbReference type="InterPro" id="IPR010982">
    <property type="entry name" value="Lambda_DNA-bd_dom_sf"/>
</dbReference>
<accession>A0A9X7CH10</accession>
<dbReference type="EMBL" id="NULI01000325">
    <property type="protein sequence ID" value="PGS62815.1"/>
    <property type="molecule type" value="Genomic_DNA"/>
</dbReference>
<evidence type="ECO:0000259" key="2">
    <source>
        <dbReference type="PROSITE" id="PS50943"/>
    </source>
</evidence>
<keyword evidence="1" id="KW-0238">DNA-binding</keyword>
<proteinExistence type="predicted"/>
<dbReference type="GO" id="GO:0003677">
    <property type="term" value="F:DNA binding"/>
    <property type="evidence" value="ECO:0007669"/>
    <property type="project" value="UniProtKB-KW"/>
</dbReference>
<dbReference type="CDD" id="cd00093">
    <property type="entry name" value="HTH_XRE"/>
    <property type="match status" value="1"/>
</dbReference>
<gene>
    <name evidence="3" type="ORF">COC69_32000</name>
</gene>
<dbReference type="SUPFAM" id="SSF47413">
    <property type="entry name" value="lambda repressor-like DNA-binding domains"/>
    <property type="match status" value="1"/>
</dbReference>
<dbReference type="PANTHER" id="PTHR46558:SF11">
    <property type="entry name" value="HTH-TYPE TRANSCRIPTIONAL REGULATOR XRE"/>
    <property type="match status" value="1"/>
</dbReference>
<evidence type="ECO:0000313" key="3">
    <source>
        <dbReference type="EMBL" id="PGS62815.1"/>
    </source>
</evidence>
<evidence type="ECO:0000313" key="4">
    <source>
        <dbReference type="Proteomes" id="UP000224203"/>
    </source>
</evidence>
<reference evidence="3 4" key="1">
    <citation type="submission" date="2017-09" db="EMBL/GenBank/DDBJ databases">
        <title>Large-scale bioinformatics analysis of Bacillus genomes uncovers conserved roles of natural products in bacterial physiology.</title>
        <authorList>
            <consortium name="Agbiome Team Llc"/>
            <person name="Bleich R.M."/>
            <person name="Grubbs K.J."/>
            <person name="Santa Maria K.C."/>
            <person name="Allen S.E."/>
            <person name="Farag S."/>
            <person name="Shank E.A."/>
            <person name="Bowers A."/>
        </authorList>
    </citation>
    <scope>NUCLEOTIDE SEQUENCE [LARGE SCALE GENOMIC DNA]</scope>
    <source>
        <strain evidence="3 4">AFS041711</strain>
    </source>
</reference>
<evidence type="ECO:0000256" key="1">
    <source>
        <dbReference type="ARBA" id="ARBA00023125"/>
    </source>
</evidence>
<dbReference type="PROSITE" id="PS50943">
    <property type="entry name" value="HTH_CROC1"/>
    <property type="match status" value="1"/>
</dbReference>
<dbReference type="InterPro" id="IPR001387">
    <property type="entry name" value="Cro/C1-type_HTH"/>
</dbReference>
<dbReference type="RefSeq" id="WP_098783835.1">
    <property type="nucleotide sequence ID" value="NZ_NULI01000325.1"/>
</dbReference>
<protein>
    <submittedName>
        <fullName evidence="3">Transcriptional regulator</fullName>
    </submittedName>
</protein>
<dbReference type="Proteomes" id="UP000224203">
    <property type="component" value="Unassembled WGS sequence"/>
</dbReference>
<dbReference type="SMART" id="SM00530">
    <property type="entry name" value="HTH_XRE"/>
    <property type="match status" value="1"/>
</dbReference>
<dbReference type="Gene3D" id="1.10.260.40">
    <property type="entry name" value="lambda repressor-like DNA-binding domains"/>
    <property type="match status" value="1"/>
</dbReference>
<dbReference type="AlphaFoldDB" id="A0A9X7CH10"/>
<name>A0A9X7CH10_BACCE</name>
<comment type="caution">
    <text evidence="3">The sequence shown here is derived from an EMBL/GenBank/DDBJ whole genome shotgun (WGS) entry which is preliminary data.</text>
</comment>
<feature type="domain" description="HTH cro/C1-type" evidence="2">
    <location>
        <begin position="9"/>
        <end position="63"/>
    </location>
</feature>
<dbReference type="PANTHER" id="PTHR46558">
    <property type="entry name" value="TRACRIPTIONAL REGULATORY PROTEIN-RELATED-RELATED"/>
    <property type="match status" value="1"/>
</dbReference>